<dbReference type="Ensembl" id="ENSECAT00000093896.1">
    <property type="protein sequence ID" value="ENSECAP00000087393.1"/>
    <property type="gene ID" value="ENSECAG00000001230.4"/>
</dbReference>
<name>A0A9L0TGK1_HORSE</name>
<keyword evidence="7" id="KW-0969">Cilium</keyword>
<organism evidence="14 15">
    <name type="scientific">Equus caballus</name>
    <name type="common">Horse</name>
    <dbReference type="NCBI Taxonomy" id="9796"/>
    <lineage>
        <taxon>Eukaryota</taxon>
        <taxon>Metazoa</taxon>
        <taxon>Chordata</taxon>
        <taxon>Craniata</taxon>
        <taxon>Vertebrata</taxon>
        <taxon>Euteleostomi</taxon>
        <taxon>Mammalia</taxon>
        <taxon>Eutheria</taxon>
        <taxon>Laurasiatheria</taxon>
        <taxon>Perissodactyla</taxon>
        <taxon>Equidae</taxon>
        <taxon>Equus</taxon>
    </lineage>
</organism>
<sequence length="364" mass="41053">MPPKTKEKGVKAGSQKKKKNAGAGVEAESMHRLAVLEKELLQDHLALWRDEARRAKASENQLKQRLQGLEAELEGARSEGKAIYAGACSVEQVGKRQRPGRRQPRGPKEAREGDEEDFHLPCPVSAFPAQHKSGRILKEPKEGLWDPGQGYHVLDALWVTKCSQSHYLLHPVGVSKEKAWTKGVWFPSSSPGFQGLPASLNRRKKNKEGLYAPVPLDEAEPSPLTTPLPFSTTLSPPCPWPHTARDTEMSRQCRALQEEMETRSRRLEEEVRGLREQLEMCQKEAEAARREAEEVLGERDQTLAQLRAHVADMEAKYEEILHGSLDGLLAKLRAVKPQWDKDVLRLHARHKEQLRQFGLNPLDL</sequence>
<comment type="subunit">
    <text evidence="3">Component of the nexin-dynein regulatory complex (N-DRC).</text>
</comment>
<evidence type="ECO:0000256" key="11">
    <source>
        <dbReference type="ARBA" id="ARBA00044800"/>
    </source>
</evidence>
<evidence type="ECO:0000256" key="10">
    <source>
        <dbReference type="ARBA" id="ARBA00044754"/>
    </source>
</evidence>
<feature type="coiled-coil region" evidence="12">
    <location>
        <begin position="45"/>
        <end position="79"/>
    </location>
</feature>
<dbReference type="Proteomes" id="UP000002281">
    <property type="component" value="Chromosome 7"/>
</dbReference>
<evidence type="ECO:0000256" key="6">
    <source>
        <dbReference type="ARBA" id="ARBA00023054"/>
    </source>
</evidence>
<proteinExistence type="inferred from homology"/>
<keyword evidence="9" id="KW-0966">Cell projection</keyword>
<evidence type="ECO:0000256" key="1">
    <source>
        <dbReference type="ARBA" id="ARBA00003029"/>
    </source>
</evidence>
<evidence type="ECO:0000256" key="4">
    <source>
        <dbReference type="ARBA" id="ARBA00022490"/>
    </source>
</evidence>
<feature type="compositionally biased region" description="Basic and acidic residues" evidence="13">
    <location>
        <begin position="1"/>
        <end position="10"/>
    </location>
</feature>
<comment type="function">
    <text evidence="1">Component of the nexin-dynein regulatory complex (N-DRC), a key regulator of ciliary/flagellar motility which maintains the alignment and integrity of the distal axoneme and regulates microtubule sliding in motile axonemes.</text>
</comment>
<reference evidence="14 15" key="1">
    <citation type="journal article" date="2009" name="Science">
        <title>Genome sequence, comparative analysis, and population genetics of the domestic horse.</title>
        <authorList>
            <consortium name="Broad Institute Genome Sequencing Platform"/>
            <consortium name="Broad Institute Whole Genome Assembly Team"/>
            <person name="Wade C.M."/>
            <person name="Giulotto E."/>
            <person name="Sigurdsson S."/>
            <person name="Zoli M."/>
            <person name="Gnerre S."/>
            <person name="Imsland F."/>
            <person name="Lear T.L."/>
            <person name="Adelson D.L."/>
            <person name="Bailey E."/>
            <person name="Bellone R.R."/>
            <person name="Bloecker H."/>
            <person name="Distl O."/>
            <person name="Edgar R.C."/>
            <person name="Garber M."/>
            <person name="Leeb T."/>
            <person name="Mauceli E."/>
            <person name="MacLeod J.N."/>
            <person name="Penedo M.C.T."/>
            <person name="Raison J.M."/>
            <person name="Sharpe T."/>
            <person name="Vogel J."/>
            <person name="Andersson L."/>
            <person name="Antczak D.F."/>
            <person name="Biagi T."/>
            <person name="Binns M.M."/>
            <person name="Chowdhary B.P."/>
            <person name="Coleman S.J."/>
            <person name="Della Valle G."/>
            <person name="Fryc S."/>
            <person name="Guerin G."/>
            <person name="Hasegawa T."/>
            <person name="Hill E.W."/>
            <person name="Jurka J."/>
            <person name="Kiialainen A."/>
            <person name="Lindgren G."/>
            <person name="Liu J."/>
            <person name="Magnani E."/>
            <person name="Mickelson J.R."/>
            <person name="Murray J."/>
            <person name="Nergadze S.G."/>
            <person name="Onofrio R."/>
            <person name="Pedroni S."/>
            <person name="Piras M.F."/>
            <person name="Raudsepp T."/>
            <person name="Rocchi M."/>
            <person name="Roeed K.H."/>
            <person name="Ryder O.A."/>
            <person name="Searle S."/>
            <person name="Skow L."/>
            <person name="Swinburne J.E."/>
            <person name="Syvaenen A.C."/>
            <person name="Tozaki T."/>
            <person name="Valberg S.J."/>
            <person name="Vaudin M."/>
            <person name="White J.R."/>
            <person name="Zody M.C."/>
            <person name="Lander E.S."/>
            <person name="Lindblad-Toh K."/>
        </authorList>
    </citation>
    <scope>NUCLEOTIDE SEQUENCE [LARGE SCALE GENOMIC DNA]</scope>
    <source>
        <strain evidence="14 15">Thoroughbred</strain>
    </source>
</reference>
<comment type="similarity">
    <text evidence="10">Belongs to the DRC12 family.</text>
</comment>
<comment type="subcellular location">
    <subcellularLocation>
        <location evidence="2">Cytoplasm</location>
        <location evidence="2">Cytoskeleton</location>
        <location evidence="2">Flagellum axoneme</location>
    </subcellularLocation>
</comment>
<evidence type="ECO:0000313" key="14">
    <source>
        <dbReference type="Ensembl" id="ENSECAP00000087393.1"/>
    </source>
</evidence>
<feature type="region of interest" description="Disordered" evidence="13">
    <location>
        <begin position="92"/>
        <end position="119"/>
    </location>
</feature>
<reference evidence="14" key="2">
    <citation type="submission" date="2025-08" db="UniProtKB">
        <authorList>
            <consortium name="Ensembl"/>
        </authorList>
    </citation>
    <scope>IDENTIFICATION</scope>
    <source>
        <strain evidence="14">Thoroughbred</strain>
    </source>
</reference>
<dbReference type="AlphaFoldDB" id="A0A9L0TGK1"/>
<evidence type="ECO:0000256" key="3">
    <source>
        <dbReference type="ARBA" id="ARBA00011248"/>
    </source>
</evidence>
<evidence type="ECO:0000313" key="15">
    <source>
        <dbReference type="Proteomes" id="UP000002281"/>
    </source>
</evidence>
<accession>A0A9L0TGK1</accession>
<evidence type="ECO:0000256" key="12">
    <source>
        <dbReference type="SAM" id="Coils"/>
    </source>
</evidence>
<keyword evidence="4" id="KW-0963">Cytoplasm</keyword>
<feature type="coiled-coil region" evidence="12">
    <location>
        <begin position="257"/>
        <end position="305"/>
    </location>
</feature>
<keyword evidence="5" id="KW-0282">Flagellum</keyword>
<feature type="region of interest" description="Disordered" evidence="13">
    <location>
        <begin position="1"/>
        <end position="27"/>
    </location>
</feature>
<dbReference type="InterPro" id="IPR033585">
    <property type="entry name" value="DRC12-like"/>
</dbReference>
<keyword evidence="8" id="KW-0206">Cytoskeleton</keyword>
<dbReference type="PANTHER" id="PTHR28656:SF1">
    <property type="entry name" value="COILED-COIL DOMAIN-CONTAINING PROTEIN 153"/>
    <property type="match status" value="1"/>
</dbReference>
<dbReference type="PANTHER" id="PTHR28656">
    <property type="entry name" value="COILED-COIL DOMAIN-CONTAINING PROTEIN 153"/>
    <property type="match status" value="1"/>
</dbReference>
<keyword evidence="6 12" id="KW-0175">Coiled coil</keyword>
<evidence type="ECO:0000256" key="7">
    <source>
        <dbReference type="ARBA" id="ARBA00023069"/>
    </source>
</evidence>
<keyword evidence="15" id="KW-1185">Reference proteome</keyword>
<feature type="compositionally biased region" description="Basic residues" evidence="13">
    <location>
        <begin position="95"/>
        <end position="105"/>
    </location>
</feature>
<evidence type="ECO:0000256" key="13">
    <source>
        <dbReference type="SAM" id="MobiDB-lite"/>
    </source>
</evidence>
<evidence type="ECO:0000256" key="9">
    <source>
        <dbReference type="ARBA" id="ARBA00023273"/>
    </source>
</evidence>
<reference evidence="14" key="3">
    <citation type="submission" date="2025-09" db="UniProtKB">
        <authorList>
            <consortium name="Ensembl"/>
        </authorList>
    </citation>
    <scope>IDENTIFICATION</scope>
    <source>
        <strain evidence="14">Thoroughbred</strain>
    </source>
</reference>
<evidence type="ECO:0000256" key="8">
    <source>
        <dbReference type="ARBA" id="ARBA00023212"/>
    </source>
</evidence>
<dbReference type="GeneTree" id="ENSGT00390000016289"/>
<protein>
    <recommendedName>
        <fullName evidence="11">Dynein regulatory complex protein 12</fullName>
    </recommendedName>
</protein>
<evidence type="ECO:0000256" key="5">
    <source>
        <dbReference type="ARBA" id="ARBA00022846"/>
    </source>
</evidence>
<evidence type="ECO:0000256" key="2">
    <source>
        <dbReference type="ARBA" id="ARBA00004611"/>
    </source>
</evidence>